<feature type="transmembrane region" description="Helical" evidence="6">
    <location>
        <begin position="128"/>
        <end position="145"/>
    </location>
</feature>
<dbReference type="GO" id="GO:0005886">
    <property type="term" value="C:plasma membrane"/>
    <property type="evidence" value="ECO:0007669"/>
    <property type="project" value="UniProtKB-SubCell"/>
</dbReference>
<dbReference type="RefSeq" id="WP_009139113.1">
    <property type="nucleotide sequence ID" value="NZ_JH815198.1"/>
</dbReference>
<keyword evidence="2" id="KW-1003">Cell membrane</keyword>
<sequence>MSSSRVANSLRNVFAAWGGQAVSAIANFVVRMAFVSCLAQEYLGLETLFSSLLTILALADLGIGGAIVFSLYEPLANGDKELVKSLMRLFKRAYILIGVVIIGVGLLLAPNVHMLLGADAPDIPLLEVYFFCFVLNTGVSYFFSYKGSLIMADQKGYVVYLIQYGFQIVMACAQIAVLYLTHNYLIFLACMIASTILQNIVIAIRANKMYPYLREKDIQPLNKEVLETIKKNVLGLIMHKVAGVASTPVSNIVITTFAGLTVTSLYGNYLLITNSLSRIVDRVFDSIVASVGNLGAKESESRQYEVFKTTFFINAFLYACISGGLLCSVNAFISIWVGDSWRFGQEVVVFIVLLFYVKGMRCAAVSFTSAYGLYWYTKWKAVLEAVFLPLLSLILVGPFGIVGVLLAGVITSVCISTVYEAWAVYAHGFHRPLINFAIAYVKYALLAAFSIGIAYLVSSIIPVTGVLAFLTGGFFGVFVPFLFYVVAYRKSRELREVVSIAKRFLPKRS</sequence>
<evidence type="ECO:0008006" key="9">
    <source>
        <dbReference type="Google" id="ProtNLM"/>
    </source>
</evidence>
<evidence type="ECO:0000256" key="4">
    <source>
        <dbReference type="ARBA" id="ARBA00022989"/>
    </source>
</evidence>
<feature type="transmembrane region" description="Helical" evidence="6">
    <location>
        <begin position="311"/>
        <end position="336"/>
    </location>
</feature>
<evidence type="ECO:0000256" key="3">
    <source>
        <dbReference type="ARBA" id="ARBA00022692"/>
    </source>
</evidence>
<dbReference type="InParanoid" id="K0YV82"/>
<evidence type="ECO:0000313" key="8">
    <source>
        <dbReference type="Proteomes" id="UP000006069"/>
    </source>
</evidence>
<dbReference type="PANTHER" id="PTHR30250:SF26">
    <property type="entry name" value="PSMA PROTEIN"/>
    <property type="match status" value="1"/>
</dbReference>
<gene>
    <name evidence="7" type="ORF">HMPREF9451_00899</name>
</gene>
<dbReference type="AlphaFoldDB" id="K0YV82"/>
<dbReference type="InterPro" id="IPR050833">
    <property type="entry name" value="Poly_Biosynth_Transport"/>
</dbReference>
<feature type="transmembrane region" description="Helical" evidence="6">
    <location>
        <begin position="12"/>
        <end position="36"/>
    </location>
</feature>
<dbReference type="OrthoDB" id="8609648at2"/>
<dbReference type="PANTHER" id="PTHR30250">
    <property type="entry name" value="PST FAMILY PREDICTED COLANIC ACID TRANSPORTER"/>
    <property type="match status" value="1"/>
</dbReference>
<dbReference type="eggNOG" id="COG2244">
    <property type="taxonomic scope" value="Bacteria"/>
</dbReference>
<dbReference type="Proteomes" id="UP000006069">
    <property type="component" value="Unassembled WGS sequence"/>
</dbReference>
<keyword evidence="5 6" id="KW-0472">Membrane</keyword>
<evidence type="ECO:0000256" key="2">
    <source>
        <dbReference type="ARBA" id="ARBA00022475"/>
    </source>
</evidence>
<evidence type="ECO:0000256" key="1">
    <source>
        <dbReference type="ARBA" id="ARBA00004651"/>
    </source>
</evidence>
<keyword evidence="4 6" id="KW-1133">Transmembrane helix</keyword>
<protein>
    <recommendedName>
        <fullName evidence="9">Polysaccharide biosynthesis protein C-terminal domain-containing protein</fullName>
    </recommendedName>
</protein>
<organism evidence="7 8">
    <name type="scientific">Slackia piriformis YIT 12062</name>
    <dbReference type="NCBI Taxonomy" id="742818"/>
    <lineage>
        <taxon>Bacteria</taxon>
        <taxon>Bacillati</taxon>
        <taxon>Actinomycetota</taxon>
        <taxon>Coriobacteriia</taxon>
        <taxon>Eggerthellales</taxon>
        <taxon>Eggerthellaceae</taxon>
        <taxon>Slackia</taxon>
    </lineage>
</organism>
<dbReference type="PATRIC" id="fig|742818.3.peg.951"/>
<keyword evidence="8" id="KW-1185">Reference proteome</keyword>
<feature type="transmembrane region" description="Helical" evidence="6">
    <location>
        <begin position="93"/>
        <end position="116"/>
    </location>
</feature>
<feature type="transmembrane region" description="Helical" evidence="6">
    <location>
        <begin position="348"/>
        <end position="374"/>
    </location>
</feature>
<feature type="transmembrane region" description="Helical" evidence="6">
    <location>
        <begin position="184"/>
        <end position="204"/>
    </location>
</feature>
<name>K0YV82_9ACTN</name>
<comment type="subcellular location">
    <subcellularLocation>
        <location evidence="1">Cell membrane</location>
        <topology evidence="1">Multi-pass membrane protein</topology>
    </subcellularLocation>
</comment>
<evidence type="ECO:0000256" key="5">
    <source>
        <dbReference type="ARBA" id="ARBA00023136"/>
    </source>
</evidence>
<feature type="transmembrane region" description="Helical" evidence="6">
    <location>
        <begin position="157"/>
        <end position="178"/>
    </location>
</feature>
<comment type="caution">
    <text evidence="7">The sequence shown here is derived from an EMBL/GenBank/DDBJ whole genome shotgun (WGS) entry which is preliminary data.</text>
</comment>
<evidence type="ECO:0000313" key="7">
    <source>
        <dbReference type="EMBL" id="EJZ83394.1"/>
    </source>
</evidence>
<keyword evidence="3 6" id="KW-0812">Transmembrane</keyword>
<reference evidence="7 8" key="1">
    <citation type="submission" date="2012-08" db="EMBL/GenBank/DDBJ databases">
        <title>The Genome Sequence of Slackia piriformis YIT 12062.</title>
        <authorList>
            <consortium name="The Broad Institute Genome Sequencing Platform"/>
            <person name="Earl A."/>
            <person name="Ward D."/>
            <person name="Feldgarden M."/>
            <person name="Gevers D."/>
            <person name="Morotomi M."/>
            <person name="Walker B."/>
            <person name="Young S.K."/>
            <person name="Zeng Q."/>
            <person name="Gargeya S."/>
            <person name="Fitzgerald M."/>
            <person name="Haas B."/>
            <person name="Abouelleil A."/>
            <person name="Alvarado L."/>
            <person name="Arachchi H.M."/>
            <person name="Berlin A.M."/>
            <person name="Chapman S.B."/>
            <person name="Goldberg J."/>
            <person name="Griggs A."/>
            <person name="Gujja S."/>
            <person name="Hansen M."/>
            <person name="Howarth C."/>
            <person name="Imamovic A."/>
            <person name="Larimer J."/>
            <person name="McCowen C."/>
            <person name="Montmayeur A."/>
            <person name="Murphy C."/>
            <person name="Neiman D."/>
            <person name="Pearson M."/>
            <person name="Priest M."/>
            <person name="Roberts A."/>
            <person name="Saif S."/>
            <person name="Shea T."/>
            <person name="Sisk P."/>
            <person name="Sykes S."/>
            <person name="Wortman J."/>
            <person name="Nusbaum C."/>
            <person name="Birren B."/>
        </authorList>
    </citation>
    <scope>NUCLEOTIDE SEQUENCE [LARGE SCALE GENOMIC DNA]</scope>
    <source>
        <strain evidence="7 8">YIT 12062</strain>
    </source>
</reference>
<dbReference type="HOGENOM" id="CLU_040274_1_0_11"/>
<feature type="transmembrane region" description="Helical" evidence="6">
    <location>
        <begin position="463"/>
        <end position="486"/>
    </location>
</feature>
<feature type="transmembrane region" description="Helical" evidence="6">
    <location>
        <begin position="437"/>
        <end position="457"/>
    </location>
</feature>
<evidence type="ECO:0000256" key="6">
    <source>
        <dbReference type="SAM" id="Phobius"/>
    </source>
</evidence>
<dbReference type="EMBL" id="ADMD01000007">
    <property type="protein sequence ID" value="EJZ83394.1"/>
    <property type="molecule type" value="Genomic_DNA"/>
</dbReference>
<proteinExistence type="predicted"/>
<accession>K0YV82</accession>
<feature type="transmembrane region" description="Helical" evidence="6">
    <location>
        <begin position="48"/>
        <end position="72"/>
    </location>
</feature>